<evidence type="ECO:0000256" key="2">
    <source>
        <dbReference type="ARBA" id="ARBA00022692"/>
    </source>
</evidence>
<reference evidence="7" key="1">
    <citation type="submission" date="2023-03" db="EMBL/GenBank/DDBJ databases">
        <title>Mating type loci evolution in Malassezia.</title>
        <authorList>
            <person name="Coelho M.A."/>
        </authorList>
    </citation>
    <scope>NUCLEOTIDE SEQUENCE</scope>
    <source>
        <strain evidence="7">CBS 9431</strain>
    </source>
</reference>
<comment type="subcellular location">
    <subcellularLocation>
        <location evidence="1">Membrane</location>
        <topology evidence="1">Multi-pass membrane protein</topology>
    </subcellularLocation>
</comment>
<feature type="transmembrane region" description="Helical" evidence="5">
    <location>
        <begin position="12"/>
        <end position="34"/>
    </location>
</feature>
<keyword evidence="4 5" id="KW-0472">Membrane</keyword>
<dbReference type="GO" id="GO:0016020">
    <property type="term" value="C:membrane"/>
    <property type="evidence" value="ECO:0007669"/>
    <property type="project" value="UniProtKB-SubCell"/>
</dbReference>
<dbReference type="AlphaFoldDB" id="A0AAF0F6M0"/>
<evidence type="ECO:0000313" key="7">
    <source>
        <dbReference type="EMBL" id="WFD39383.1"/>
    </source>
</evidence>
<proteinExistence type="predicted"/>
<protein>
    <recommendedName>
        <fullName evidence="6">MARVEL domain-containing protein</fullName>
    </recommendedName>
</protein>
<keyword evidence="2 5" id="KW-0812">Transmembrane</keyword>
<feature type="transmembrane region" description="Helical" evidence="5">
    <location>
        <begin position="54"/>
        <end position="81"/>
    </location>
</feature>
<keyword evidence="8" id="KW-1185">Reference proteome</keyword>
<dbReference type="InterPro" id="IPR008253">
    <property type="entry name" value="Marvel"/>
</dbReference>
<evidence type="ECO:0000256" key="4">
    <source>
        <dbReference type="ARBA" id="ARBA00023136"/>
    </source>
</evidence>
<evidence type="ECO:0000256" key="3">
    <source>
        <dbReference type="ARBA" id="ARBA00022989"/>
    </source>
</evidence>
<accession>A0AAF0F6M0</accession>
<evidence type="ECO:0000256" key="1">
    <source>
        <dbReference type="ARBA" id="ARBA00004141"/>
    </source>
</evidence>
<dbReference type="GeneID" id="85226009"/>
<name>A0AAF0F6M0_9BASI</name>
<dbReference type="Pfam" id="PF01284">
    <property type="entry name" value="MARVEL"/>
    <property type="match status" value="1"/>
</dbReference>
<dbReference type="Proteomes" id="UP001217754">
    <property type="component" value="Chromosome 3"/>
</dbReference>
<sequence length="167" mass="17799">MVDLSSTVRRGHPIAFGIFALLAFIVAVISSAVVASFNSNEQPKDNLVRDSTRFLIFAGWWGFLFSIVYIGLFLSGIGGFLSSIASHAVFIILTWIFWLAGSAALSSAVGNADCSNPASGIPQCSALRAICAFGWIGWLELTFMLAVIGYLAFKAFNGGRGMNDGFA</sequence>
<feature type="domain" description="MARVEL" evidence="6">
    <location>
        <begin position="17"/>
        <end position="139"/>
    </location>
</feature>
<keyword evidence="3 5" id="KW-1133">Transmembrane helix</keyword>
<evidence type="ECO:0000259" key="6">
    <source>
        <dbReference type="Pfam" id="PF01284"/>
    </source>
</evidence>
<evidence type="ECO:0000313" key="8">
    <source>
        <dbReference type="Proteomes" id="UP001217754"/>
    </source>
</evidence>
<feature type="transmembrane region" description="Helical" evidence="5">
    <location>
        <begin position="88"/>
        <end position="106"/>
    </location>
</feature>
<evidence type="ECO:0000256" key="5">
    <source>
        <dbReference type="SAM" id="Phobius"/>
    </source>
</evidence>
<organism evidence="7 8">
    <name type="scientific">Malassezia japonica</name>
    <dbReference type="NCBI Taxonomy" id="223818"/>
    <lineage>
        <taxon>Eukaryota</taxon>
        <taxon>Fungi</taxon>
        <taxon>Dikarya</taxon>
        <taxon>Basidiomycota</taxon>
        <taxon>Ustilaginomycotina</taxon>
        <taxon>Malasseziomycetes</taxon>
        <taxon>Malasseziales</taxon>
        <taxon>Malasseziaceae</taxon>
        <taxon>Malassezia</taxon>
    </lineage>
</organism>
<dbReference type="RefSeq" id="XP_060122280.1">
    <property type="nucleotide sequence ID" value="XM_060266297.1"/>
</dbReference>
<feature type="transmembrane region" description="Helical" evidence="5">
    <location>
        <begin position="126"/>
        <end position="153"/>
    </location>
</feature>
<dbReference type="EMBL" id="CP119960">
    <property type="protein sequence ID" value="WFD39383.1"/>
    <property type="molecule type" value="Genomic_DNA"/>
</dbReference>
<gene>
    <name evidence="7" type="ORF">MJAP1_002358</name>
</gene>